<dbReference type="Proteomes" id="UP001372338">
    <property type="component" value="Unassembled WGS sequence"/>
</dbReference>
<protein>
    <submittedName>
        <fullName evidence="1">Uncharacterized protein</fullName>
    </submittedName>
</protein>
<evidence type="ECO:0000313" key="2">
    <source>
        <dbReference type="Proteomes" id="UP001372338"/>
    </source>
</evidence>
<evidence type="ECO:0000313" key="1">
    <source>
        <dbReference type="EMBL" id="KAK7244259.1"/>
    </source>
</evidence>
<gene>
    <name evidence="1" type="ORF">RIF29_39078</name>
</gene>
<proteinExistence type="predicted"/>
<sequence length="74" mass="8601">MIQVIIDLFFLDIFTKKITACVEENDKILSFPNQCLLLPTSLLFYSHNSFELKFLSYLSSSGFYLSLFSFENQS</sequence>
<comment type="caution">
    <text evidence="1">The sequence shown here is derived from an EMBL/GenBank/DDBJ whole genome shotgun (WGS) entry which is preliminary data.</text>
</comment>
<reference evidence="1 2" key="1">
    <citation type="submission" date="2024-01" db="EMBL/GenBank/DDBJ databases">
        <title>The genomes of 5 underutilized Papilionoideae crops provide insights into root nodulation and disease resistanc.</title>
        <authorList>
            <person name="Yuan L."/>
        </authorList>
    </citation>
    <scope>NUCLEOTIDE SEQUENCE [LARGE SCALE GENOMIC DNA]</scope>
    <source>
        <strain evidence="1">ZHUSHIDOU_FW_LH</strain>
        <tissue evidence="1">Leaf</tissue>
    </source>
</reference>
<accession>A0AAN9HPB3</accession>
<organism evidence="1 2">
    <name type="scientific">Crotalaria pallida</name>
    <name type="common">Smooth rattlebox</name>
    <name type="synonym">Crotalaria striata</name>
    <dbReference type="NCBI Taxonomy" id="3830"/>
    <lineage>
        <taxon>Eukaryota</taxon>
        <taxon>Viridiplantae</taxon>
        <taxon>Streptophyta</taxon>
        <taxon>Embryophyta</taxon>
        <taxon>Tracheophyta</taxon>
        <taxon>Spermatophyta</taxon>
        <taxon>Magnoliopsida</taxon>
        <taxon>eudicotyledons</taxon>
        <taxon>Gunneridae</taxon>
        <taxon>Pentapetalae</taxon>
        <taxon>rosids</taxon>
        <taxon>fabids</taxon>
        <taxon>Fabales</taxon>
        <taxon>Fabaceae</taxon>
        <taxon>Papilionoideae</taxon>
        <taxon>50 kb inversion clade</taxon>
        <taxon>genistoids sensu lato</taxon>
        <taxon>core genistoids</taxon>
        <taxon>Crotalarieae</taxon>
        <taxon>Crotalaria</taxon>
    </lineage>
</organism>
<name>A0AAN9HPB3_CROPI</name>
<dbReference type="EMBL" id="JAYWIO010000008">
    <property type="protein sequence ID" value="KAK7244259.1"/>
    <property type="molecule type" value="Genomic_DNA"/>
</dbReference>
<dbReference type="AlphaFoldDB" id="A0AAN9HPB3"/>
<keyword evidence="2" id="KW-1185">Reference proteome</keyword>